<comment type="caution">
    <text evidence="8">The sequence shown here is derived from an EMBL/GenBank/DDBJ whole genome shotgun (WGS) entry which is preliminary data.</text>
</comment>
<organism evidence="8 9">
    <name type="scientific">Clostridium sulfidigenes</name>
    <dbReference type="NCBI Taxonomy" id="318464"/>
    <lineage>
        <taxon>Bacteria</taxon>
        <taxon>Bacillati</taxon>
        <taxon>Bacillota</taxon>
        <taxon>Clostridia</taxon>
        <taxon>Eubacteriales</taxon>
        <taxon>Clostridiaceae</taxon>
        <taxon>Clostridium</taxon>
    </lineage>
</organism>
<gene>
    <name evidence="8" type="ORF">E7215_15585</name>
</gene>
<feature type="transmembrane region" description="Helical" evidence="6">
    <location>
        <begin position="44"/>
        <end position="70"/>
    </location>
</feature>
<feature type="transmembrane region" description="Helical" evidence="6">
    <location>
        <begin position="159"/>
        <end position="179"/>
    </location>
</feature>
<dbReference type="PANTHER" id="PTHR31272:SF4">
    <property type="entry name" value="CYTOCHROME C-TYPE BIOGENESIS PROTEIN HI_1454-RELATED"/>
    <property type="match status" value="1"/>
</dbReference>
<evidence type="ECO:0000256" key="6">
    <source>
        <dbReference type="SAM" id="Phobius"/>
    </source>
</evidence>
<feature type="transmembrane region" description="Helical" evidence="6">
    <location>
        <begin position="119"/>
        <end position="147"/>
    </location>
</feature>
<dbReference type="GO" id="GO:0016020">
    <property type="term" value="C:membrane"/>
    <property type="evidence" value="ECO:0007669"/>
    <property type="project" value="UniProtKB-SubCell"/>
</dbReference>
<accession>A0A927WAG5</accession>
<dbReference type="AlphaFoldDB" id="A0A927WAG5"/>
<dbReference type="PANTHER" id="PTHR31272">
    <property type="entry name" value="CYTOCHROME C-TYPE BIOGENESIS PROTEIN HI_1454-RELATED"/>
    <property type="match status" value="1"/>
</dbReference>
<reference evidence="8" key="1">
    <citation type="submission" date="2019-04" db="EMBL/GenBank/DDBJ databases">
        <title>Evolution of Biomass-Degrading Anaerobic Consortia Revealed by Metagenomics.</title>
        <authorList>
            <person name="Peng X."/>
        </authorList>
    </citation>
    <scope>NUCLEOTIDE SEQUENCE</scope>
    <source>
        <strain evidence="8">SIG254</strain>
    </source>
</reference>
<evidence type="ECO:0000259" key="7">
    <source>
        <dbReference type="Pfam" id="PF02683"/>
    </source>
</evidence>
<keyword evidence="4 6" id="KW-1133">Transmembrane helix</keyword>
<evidence type="ECO:0000256" key="3">
    <source>
        <dbReference type="ARBA" id="ARBA00022692"/>
    </source>
</evidence>
<feature type="transmembrane region" description="Helical" evidence="6">
    <location>
        <begin position="199"/>
        <end position="216"/>
    </location>
</feature>
<name>A0A927WAG5_9CLOT</name>
<feature type="transmembrane region" description="Helical" evidence="6">
    <location>
        <begin position="76"/>
        <end position="98"/>
    </location>
</feature>
<proteinExistence type="inferred from homology"/>
<dbReference type="EMBL" id="SVCM01000182">
    <property type="protein sequence ID" value="MBE6061565.1"/>
    <property type="molecule type" value="Genomic_DNA"/>
</dbReference>
<sequence>MEYILLFLEGIITFISPCILPMLPIYISYFAGDNNLEDGKKNNTLINALGFVIGFTIIFTLLGTLAGTFGSFIRNYYTLLNIIGGTIIVIFGLNYMGLLRIPFLERSFKMDMKIKSLKFISSILFGVVFAIGWTPCVGTFLGSALMIAANSQQVLKGALMLFVYSIGLGIPFIISAILIGKLKETLDFIKRNYKIINRISGIILVVIGIAMMTGYLNKILSILSF</sequence>
<evidence type="ECO:0000313" key="9">
    <source>
        <dbReference type="Proteomes" id="UP000768462"/>
    </source>
</evidence>
<evidence type="ECO:0000256" key="5">
    <source>
        <dbReference type="ARBA" id="ARBA00023136"/>
    </source>
</evidence>
<dbReference type="Pfam" id="PF02683">
    <property type="entry name" value="DsbD_TM"/>
    <property type="match status" value="1"/>
</dbReference>
<evidence type="ECO:0000256" key="2">
    <source>
        <dbReference type="ARBA" id="ARBA00006143"/>
    </source>
</evidence>
<dbReference type="GO" id="GO:0017004">
    <property type="term" value="P:cytochrome complex assembly"/>
    <property type="evidence" value="ECO:0007669"/>
    <property type="project" value="InterPro"/>
</dbReference>
<comment type="subcellular location">
    <subcellularLocation>
        <location evidence="1">Membrane</location>
        <topology evidence="1">Multi-pass membrane protein</topology>
    </subcellularLocation>
</comment>
<evidence type="ECO:0000313" key="8">
    <source>
        <dbReference type="EMBL" id="MBE6061565.1"/>
    </source>
</evidence>
<evidence type="ECO:0000256" key="1">
    <source>
        <dbReference type="ARBA" id="ARBA00004141"/>
    </source>
</evidence>
<dbReference type="Proteomes" id="UP000768462">
    <property type="component" value="Unassembled WGS sequence"/>
</dbReference>
<dbReference type="InterPro" id="IPR051790">
    <property type="entry name" value="Cytochrome_c-biogenesis_DsbD"/>
</dbReference>
<protein>
    <submittedName>
        <fullName evidence="8">Cytochrome c biogenesis protein CcdA</fullName>
    </submittedName>
</protein>
<keyword evidence="5 6" id="KW-0472">Membrane</keyword>
<dbReference type="InterPro" id="IPR003834">
    <property type="entry name" value="Cyt_c_assmbl_TM_dom"/>
</dbReference>
<feature type="transmembrane region" description="Helical" evidence="6">
    <location>
        <begin position="6"/>
        <end position="32"/>
    </location>
</feature>
<keyword evidence="3 6" id="KW-0812">Transmembrane</keyword>
<feature type="domain" description="Cytochrome C biogenesis protein transmembrane" evidence="7">
    <location>
        <begin position="5"/>
        <end position="212"/>
    </location>
</feature>
<evidence type="ECO:0000256" key="4">
    <source>
        <dbReference type="ARBA" id="ARBA00022989"/>
    </source>
</evidence>
<comment type="similarity">
    <text evidence="2">Belongs to the DsbD family.</text>
</comment>